<feature type="region of interest" description="Disordered" evidence="12">
    <location>
        <begin position="1078"/>
        <end position="1103"/>
    </location>
</feature>
<reference evidence="15" key="1">
    <citation type="journal article" date="2023" name="Mol. Biol. Evol.">
        <title>Third-Generation Sequencing Reveals the Adaptive Role of the Epigenome in Three Deep-Sea Polychaetes.</title>
        <authorList>
            <person name="Perez M."/>
            <person name="Aroh O."/>
            <person name="Sun Y."/>
            <person name="Lan Y."/>
            <person name="Juniper S.K."/>
            <person name="Young C.R."/>
            <person name="Angers B."/>
            <person name="Qian P.Y."/>
        </authorList>
    </citation>
    <scope>NUCLEOTIDE SEQUENCE</scope>
    <source>
        <strain evidence="15">R07B-5</strain>
    </source>
</reference>
<dbReference type="SMART" id="SM00034">
    <property type="entry name" value="CLECT"/>
    <property type="match status" value="3"/>
</dbReference>
<dbReference type="Gene3D" id="1.10.287.820">
    <property type="entry name" value="Acid-sensing ion channel domain"/>
    <property type="match status" value="1"/>
</dbReference>
<feature type="transmembrane region" description="Helical" evidence="13">
    <location>
        <begin position="308"/>
        <end position="335"/>
    </location>
</feature>
<evidence type="ECO:0000256" key="10">
    <source>
        <dbReference type="ARBA" id="ARBA00023303"/>
    </source>
</evidence>
<dbReference type="PROSITE" id="PS50041">
    <property type="entry name" value="C_TYPE_LECTIN_2"/>
    <property type="match status" value="3"/>
</dbReference>
<feature type="domain" description="C-type lectin" evidence="14">
    <location>
        <begin position="692"/>
        <end position="778"/>
    </location>
</feature>
<dbReference type="GO" id="GO:0015280">
    <property type="term" value="F:ligand-gated sodium channel activity"/>
    <property type="evidence" value="ECO:0007669"/>
    <property type="project" value="TreeGrafter"/>
</dbReference>
<comment type="subcellular location">
    <subcellularLocation>
        <location evidence="1">Membrane</location>
        <topology evidence="1">Multi-pass membrane protein</topology>
    </subcellularLocation>
</comment>
<gene>
    <name evidence="15" type="ORF">NP493_686g00003</name>
</gene>
<keyword evidence="4 11" id="KW-0812">Transmembrane</keyword>
<dbReference type="PANTHER" id="PTHR11690">
    <property type="entry name" value="AMILORIDE-SENSITIVE SODIUM CHANNEL-RELATED"/>
    <property type="match status" value="1"/>
</dbReference>
<keyword evidence="7 11" id="KW-0406">Ion transport</keyword>
<evidence type="ECO:0000256" key="2">
    <source>
        <dbReference type="ARBA" id="ARBA00022448"/>
    </source>
</evidence>
<name>A0AAD9NQT6_RIDPI</name>
<evidence type="ECO:0000259" key="14">
    <source>
        <dbReference type="PROSITE" id="PS50041"/>
    </source>
</evidence>
<evidence type="ECO:0000256" key="7">
    <source>
        <dbReference type="ARBA" id="ARBA00023065"/>
    </source>
</evidence>
<evidence type="ECO:0000313" key="15">
    <source>
        <dbReference type="EMBL" id="KAK2176079.1"/>
    </source>
</evidence>
<evidence type="ECO:0000256" key="3">
    <source>
        <dbReference type="ARBA" id="ARBA00022461"/>
    </source>
</evidence>
<dbReference type="AlphaFoldDB" id="A0AAD9NQT6"/>
<comment type="caution">
    <text evidence="15">The sequence shown here is derived from an EMBL/GenBank/DDBJ whole genome shotgun (WGS) entry which is preliminary data.</text>
</comment>
<evidence type="ECO:0000256" key="1">
    <source>
        <dbReference type="ARBA" id="ARBA00004141"/>
    </source>
</evidence>
<accession>A0AAD9NQT6</accession>
<dbReference type="InterPro" id="IPR001873">
    <property type="entry name" value="ENaC"/>
</dbReference>
<keyword evidence="10 11" id="KW-0407">Ion channel</keyword>
<keyword evidence="9 11" id="KW-0739">Sodium transport</keyword>
<comment type="similarity">
    <text evidence="11">Belongs to the amiloride-sensitive sodium channel (TC 1.A.6) family.</text>
</comment>
<dbReference type="CDD" id="cd00037">
    <property type="entry name" value="CLECT"/>
    <property type="match status" value="3"/>
</dbReference>
<keyword evidence="16" id="KW-1185">Reference proteome</keyword>
<feature type="transmembrane region" description="Helical" evidence="13">
    <location>
        <begin position="158"/>
        <end position="185"/>
    </location>
</feature>
<dbReference type="InterPro" id="IPR016187">
    <property type="entry name" value="CTDL_fold"/>
</dbReference>
<evidence type="ECO:0000256" key="5">
    <source>
        <dbReference type="ARBA" id="ARBA00022989"/>
    </source>
</evidence>
<evidence type="ECO:0000256" key="4">
    <source>
        <dbReference type="ARBA" id="ARBA00022692"/>
    </source>
</evidence>
<feature type="domain" description="C-type lectin" evidence="14">
    <location>
        <begin position="404"/>
        <end position="526"/>
    </location>
</feature>
<feature type="region of interest" description="Disordered" evidence="12">
    <location>
        <begin position="196"/>
        <end position="215"/>
    </location>
</feature>
<evidence type="ECO:0000256" key="11">
    <source>
        <dbReference type="RuleBase" id="RU000679"/>
    </source>
</evidence>
<dbReference type="Pfam" id="PF00059">
    <property type="entry name" value="Lectin_C"/>
    <property type="match status" value="3"/>
</dbReference>
<dbReference type="Proteomes" id="UP001209878">
    <property type="component" value="Unassembled WGS sequence"/>
</dbReference>
<dbReference type="PRINTS" id="PR01078">
    <property type="entry name" value="AMINACHANNEL"/>
</dbReference>
<keyword evidence="6" id="KW-0915">Sodium</keyword>
<organism evidence="15 16">
    <name type="scientific">Ridgeia piscesae</name>
    <name type="common">Tubeworm</name>
    <dbReference type="NCBI Taxonomy" id="27915"/>
    <lineage>
        <taxon>Eukaryota</taxon>
        <taxon>Metazoa</taxon>
        <taxon>Spiralia</taxon>
        <taxon>Lophotrochozoa</taxon>
        <taxon>Annelida</taxon>
        <taxon>Polychaeta</taxon>
        <taxon>Sedentaria</taxon>
        <taxon>Canalipalpata</taxon>
        <taxon>Sabellida</taxon>
        <taxon>Siboglinidae</taxon>
        <taxon>Ridgeia</taxon>
    </lineage>
</organism>
<keyword evidence="5 13" id="KW-1133">Transmembrane helix</keyword>
<dbReference type="Gene3D" id="1.10.287.770">
    <property type="entry name" value="YojJ-like"/>
    <property type="match status" value="2"/>
</dbReference>
<dbReference type="EMBL" id="JAODUO010000685">
    <property type="protein sequence ID" value="KAK2176079.1"/>
    <property type="molecule type" value="Genomic_DNA"/>
</dbReference>
<feature type="domain" description="C-type lectin" evidence="14">
    <location>
        <begin position="545"/>
        <end position="668"/>
    </location>
</feature>
<dbReference type="GO" id="GO:0005886">
    <property type="term" value="C:plasma membrane"/>
    <property type="evidence" value="ECO:0007669"/>
    <property type="project" value="TreeGrafter"/>
</dbReference>
<dbReference type="PANTHER" id="PTHR11690:SF248">
    <property type="entry name" value="PICKPOCKET 17, ISOFORM A"/>
    <property type="match status" value="1"/>
</dbReference>
<dbReference type="SUPFAM" id="SSF56436">
    <property type="entry name" value="C-type lectin-like"/>
    <property type="match status" value="3"/>
</dbReference>
<evidence type="ECO:0000256" key="6">
    <source>
        <dbReference type="ARBA" id="ARBA00023053"/>
    </source>
</evidence>
<sequence length="1103" mass="125674">MRLLSLEQACYATCYQRYVIERCGCADSQYPMEGAAFDYKRVSACNSNNEKEDTCRYRVFIDYTYNRLDCDCPLPCEETAYTYQTSNSAWPSELHKEIIKQKLAAGIAKYLGNTTDDDKLWKNLLTVQVYYEDFNYEKIEETPSYTTVNFASDIGGILGLWIGCSIISLFEFLELSMDCIALAVMRLFRRRRPKRVDPVSPSVKPPGSRRQPTPYTDKTVSLAELAAFGSIVYTNSYAMTCPHSHGISQPDEMSVKADRQLYTFLTPSDEAGRGERVGPGSVWRGFTDTTTSHGVPHVRRSVGVVKRFFWGMMTAVCVFILIYHLTSSCILYFSYETDVNVALVTRRQLTFPAVTICNLNPVKNSAVSESSALSRLINDARRKRKKRDTSAATKCPVTEYKTNMGNTCFWVPYTKKGNMKSFAEAKDVCKENGAHLISLESATIAFRKNNESDDTEALNVWIWLVFYKSGWWSGSWMWAGSKTDRVNMWETDYPDRNGGKCAFITRDTVDKWKNKDCDGLGLSLCERSMTYVCENGLLEIDGVAYCYWIPLDKRGTFDEAFSWCAAEDGHLAIIDSQKKITHLEETIKWPTAYGTDKMLWVWLHKEDGPFNSTWIWGERDELKNSSWANTYPEVSPMCAYLYNNGSGSENDYRWKHTGCTNHKYGLCERHDGTDSTKKCDKGHYYDSTTYTCFFISKYSRSFNDMQSNCEKELGTIAVVDTPEKMQHLQNTSMLKKGYHRSYEAWISLKIVKENNVLVWKWNGTTPLANYHAWGAGFPATKMKLSSKQKMGYSALELIVDCEFAGSECTVRYVSGQHRVVYTLDISSQTDFGGSAGVRIVVHPQERMPFPSDEGVLAAPGQLSIIGIRQLNVVRLPEPYGNCTDTTERNMKRNVYEEVYPVRYSVGACYATCYQRYVIERCGCADSQYPMEGAAFDYKRVKTCKSENTTEDTCRYQVSIEYMYNKLDCDCPLPCDVDQELVKQQLVAEIAKYLGNTTDDAKLWNNLLKVKVYYEDFNYENIEETPSYSTVNFISDIGGILGLWIGCSVISLFEFLELSMDFGVLAVLRLIRRQRTGKVRPETPPLTPDETNMTPDKVYLPPVD</sequence>
<proteinExistence type="inferred from homology"/>
<keyword evidence="8 13" id="KW-0472">Membrane</keyword>
<evidence type="ECO:0000256" key="12">
    <source>
        <dbReference type="SAM" id="MobiDB-lite"/>
    </source>
</evidence>
<dbReference type="InterPro" id="IPR016186">
    <property type="entry name" value="C-type_lectin-like/link_sf"/>
</dbReference>
<dbReference type="Pfam" id="PF00858">
    <property type="entry name" value="ASC"/>
    <property type="match status" value="3"/>
</dbReference>
<evidence type="ECO:0000256" key="8">
    <source>
        <dbReference type="ARBA" id="ARBA00023136"/>
    </source>
</evidence>
<keyword evidence="2 11" id="KW-0813">Transport</keyword>
<dbReference type="Gene3D" id="3.10.100.10">
    <property type="entry name" value="Mannose-Binding Protein A, subunit A"/>
    <property type="match status" value="3"/>
</dbReference>
<evidence type="ECO:0000256" key="13">
    <source>
        <dbReference type="SAM" id="Phobius"/>
    </source>
</evidence>
<evidence type="ECO:0000313" key="16">
    <source>
        <dbReference type="Proteomes" id="UP001209878"/>
    </source>
</evidence>
<keyword evidence="3 11" id="KW-0894">Sodium channel</keyword>
<dbReference type="InterPro" id="IPR001304">
    <property type="entry name" value="C-type_lectin-like"/>
</dbReference>
<evidence type="ECO:0000256" key="9">
    <source>
        <dbReference type="ARBA" id="ARBA00023201"/>
    </source>
</evidence>
<protein>
    <recommendedName>
        <fullName evidence="14">C-type lectin domain-containing protein</fullName>
    </recommendedName>
</protein>